<proteinExistence type="predicted"/>
<reference evidence="1" key="3">
    <citation type="journal article" date="2017" name="Nature">
        <title>Genome sequence of the progenitor of the wheat D genome Aegilops tauschii.</title>
        <authorList>
            <person name="Luo M.C."/>
            <person name="Gu Y.Q."/>
            <person name="Puiu D."/>
            <person name="Wang H."/>
            <person name="Twardziok S.O."/>
            <person name="Deal K.R."/>
            <person name="Huo N."/>
            <person name="Zhu T."/>
            <person name="Wang L."/>
            <person name="Wang Y."/>
            <person name="McGuire P.E."/>
            <person name="Liu S."/>
            <person name="Long H."/>
            <person name="Ramasamy R.K."/>
            <person name="Rodriguez J.C."/>
            <person name="Van S.L."/>
            <person name="Yuan L."/>
            <person name="Wang Z."/>
            <person name="Xia Z."/>
            <person name="Xiao L."/>
            <person name="Anderson O.D."/>
            <person name="Ouyang S."/>
            <person name="Liang Y."/>
            <person name="Zimin A.V."/>
            <person name="Pertea G."/>
            <person name="Qi P."/>
            <person name="Bennetzen J.L."/>
            <person name="Dai X."/>
            <person name="Dawson M.W."/>
            <person name="Muller H.G."/>
            <person name="Kugler K."/>
            <person name="Rivarola-Duarte L."/>
            <person name="Spannagl M."/>
            <person name="Mayer K.F.X."/>
            <person name="Lu F.H."/>
            <person name="Bevan M.W."/>
            <person name="Leroy P."/>
            <person name="Li P."/>
            <person name="You F.M."/>
            <person name="Sun Q."/>
            <person name="Liu Z."/>
            <person name="Lyons E."/>
            <person name="Wicker T."/>
            <person name="Salzberg S.L."/>
            <person name="Devos K.M."/>
            <person name="Dvorak J."/>
        </authorList>
    </citation>
    <scope>NUCLEOTIDE SEQUENCE [LARGE SCALE GENOMIC DNA]</scope>
    <source>
        <strain evidence="1">cv. AL8/78</strain>
    </source>
</reference>
<accession>A0A453SA57</accession>
<dbReference type="Gramene" id="AET7Gv20869300.40">
    <property type="protein sequence ID" value="AET7Gv20869300.40"/>
    <property type="gene ID" value="AET7Gv20869300"/>
</dbReference>
<organism evidence="1 2">
    <name type="scientific">Aegilops tauschii subsp. strangulata</name>
    <name type="common">Goatgrass</name>
    <dbReference type="NCBI Taxonomy" id="200361"/>
    <lineage>
        <taxon>Eukaryota</taxon>
        <taxon>Viridiplantae</taxon>
        <taxon>Streptophyta</taxon>
        <taxon>Embryophyta</taxon>
        <taxon>Tracheophyta</taxon>
        <taxon>Spermatophyta</taxon>
        <taxon>Magnoliopsida</taxon>
        <taxon>Liliopsida</taxon>
        <taxon>Poales</taxon>
        <taxon>Poaceae</taxon>
        <taxon>BOP clade</taxon>
        <taxon>Pooideae</taxon>
        <taxon>Triticodae</taxon>
        <taxon>Triticeae</taxon>
        <taxon>Triticinae</taxon>
        <taxon>Aegilops</taxon>
    </lineage>
</organism>
<evidence type="ECO:0000313" key="2">
    <source>
        <dbReference type="Proteomes" id="UP000015105"/>
    </source>
</evidence>
<dbReference type="Proteomes" id="UP000015105">
    <property type="component" value="Chromosome 7D"/>
</dbReference>
<reference evidence="2" key="1">
    <citation type="journal article" date="2014" name="Science">
        <title>Ancient hybridizations among the ancestral genomes of bread wheat.</title>
        <authorList>
            <consortium name="International Wheat Genome Sequencing Consortium,"/>
            <person name="Marcussen T."/>
            <person name="Sandve S.R."/>
            <person name="Heier L."/>
            <person name="Spannagl M."/>
            <person name="Pfeifer M."/>
            <person name="Jakobsen K.S."/>
            <person name="Wulff B.B."/>
            <person name="Steuernagel B."/>
            <person name="Mayer K.F."/>
            <person name="Olsen O.A."/>
        </authorList>
    </citation>
    <scope>NUCLEOTIDE SEQUENCE [LARGE SCALE GENOMIC DNA]</scope>
    <source>
        <strain evidence="2">cv. AL8/78</strain>
    </source>
</reference>
<protein>
    <submittedName>
        <fullName evidence="1">Uncharacterized protein</fullName>
    </submittedName>
</protein>
<name>A0A453SA57_AEGTS</name>
<dbReference type="AlphaFoldDB" id="A0A453SA57"/>
<evidence type="ECO:0000313" key="1">
    <source>
        <dbReference type="EnsemblPlants" id="AET7Gv20869300.40"/>
    </source>
</evidence>
<reference evidence="1" key="4">
    <citation type="submission" date="2019-03" db="UniProtKB">
        <authorList>
            <consortium name="EnsemblPlants"/>
        </authorList>
    </citation>
    <scope>IDENTIFICATION</scope>
</reference>
<reference evidence="2" key="2">
    <citation type="journal article" date="2017" name="Nat. Plants">
        <title>The Aegilops tauschii genome reveals multiple impacts of transposons.</title>
        <authorList>
            <person name="Zhao G."/>
            <person name="Zou C."/>
            <person name="Li K."/>
            <person name="Wang K."/>
            <person name="Li T."/>
            <person name="Gao L."/>
            <person name="Zhang X."/>
            <person name="Wang H."/>
            <person name="Yang Z."/>
            <person name="Liu X."/>
            <person name="Jiang W."/>
            <person name="Mao L."/>
            <person name="Kong X."/>
            <person name="Jiao Y."/>
            <person name="Jia J."/>
        </authorList>
    </citation>
    <scope>NUCLEOTIDE SEQUENCE [LARGE SCALE GENOMIC DNA]</scope>
    <source>
        <strain evidence="2">cv. AL8/78</strain>
    </source>
</reference>
<reference evidence="1" key="5">
    <citation type="journal article" date="2021" name="G3 (Bethesda)">
        <title>Aegilops tauschii genome assembly Aet v5.0 features greater sequence contiguity and improved annotation.</title>
        <authorList>
            <person name="Wang L."/>
            <person name="Zhu T."/>
            <person name="Rodriguez J.C."/>
            <person name="Deal K.R."/>
            <person name="Dubcovsky J."/>
            <person name="McGuire P.E."/>
            <person name="Lux T."/>
            <person name="Spannagl M."/>
            <person name="Mayer K.F.X."/>
            <person name="Baldrich P."/>
            <person name="Meyers B.C."/>
            <person name="Huo N."/>
            <person name="Gu Y.Q."/>
            <person name="Zhou H."/>
            <person name="Devos K.M."/>
            <person name="Bennetzen J.L."/>
            <person name="Unver T."/>
            <person name="Budak H."/>
            <person name="Gulick P.J."/>
            <person name="Galiba G."/>
            <person name="Kalapos B."/>
            <person name="Nelson D.R."/>
            <person name="Li P."/>
            <person name="You F.M."/>
            <person name="Luo M.C."/>
            <person name="Dvorak J."/>
        </authorList>
    </citation>
    <scope>NUCLEOTIDE SEQUENCE [LARGE SCALE GENOMIC DNA]</scope>
    <source>
        <strain evidence="1">cv. AL8/78</strain>
    </source>
</reference>
<sequence length="76" mass="8473">MILTMMQRNSDQPILGVPGHRGSAGRAFSSSLLLLWRLANECLFYVLLLVESKTIILSVHLILVVPCLRCLFFTGV</sequence>
<keyword evidence="2" id="KW-1185">Reference proteome</keyword>
<dbReference type="EnsemblPlants" id="AET7Gv20869300.40">
    <property type="protein sequence ID" value="AET7Gv20869300.40"/>
    <property type="gene ID" value="AET7Gv20869300"/>
</dbReference>